<evidence type="ECO:0000256" key="1">
    <source>
        <dbReference type="ARBA" id="ARBA00004571"/>
    </source>
</evidence>
<evidence type="ECO:0000256" key="6">
    <source>
        <dbReference type="ARBA" id="ARBA00023004"/>
    </source>
</evidence>
<dbReference type="Gene3D" id="3.55.50.30">
    <property type="match status" value="1"/>
</dbReference>
<keyword evidence="9 10" id="KW-0998">Cell outer membrane</keyword>
<evidence type="ECO:0000256" key="10">
    <source>
        <dbReference type="PROSITE-ProRule" id="PRU01360"/>
    </source>
</evidence>
<dbReference type="SUPFAM" id="SSF49464">
    <property type="entry name" value="Carboxypeptidase regulatory domain-like"/>
    <property type="match status" value="1"/>
</dbReference>
<comment type="similarity">
    <text evidence="10 11">Belongs to the TonB-dependent receptor family.</text>
</comment>
<proteinExistence type="inferred from homology"/>
<dbReference type="EMBL" id="CP051672">
    <property type="protein sequence ID" value="QJE29870.1"/>
    <property type="molecule type" value="Genomic_DNA"/>
</dbReference>
<evidence type="ECO:0000256" key="8">
    <source>
        <dbReference type="ARBA" id="ARBA00023136"/>
    </source>
</evidence>
<keyword evidence="12" id="KW-0732">Signal</keyword>
<dbReference type="InterPro" id="IPR008969">
    <property type="entry name" value="CarboxyPept-like_regulatory"/>
</dbReference>
<feature type="chain" id="PRO_5029773445" evidence="12">
    <location>
        <begin position="24"/>
        <end position="1105"/>
    </location>
</feature>
<keyword evidence="4" id="KW-0410">Iron transport</keyword>
<dbReference type="PROSITE" id="PS52016">
    <property type="entry name" value="TONB_DEPENDENT_REC_3"/>
    <property type="match status" value="1"/>
</dbReference>
<comment type="subcellular location">
    <subcellularLocation>
        <location evidence="1 10">Cell outer membrane</location>
        <topology evidence="1 10">Multi-pass membrane protein</topology>
    </subcellularLocation>
</comment>
<evidence type="ECO:0000256" key="12">
    <source>
        <dbReference type="SAM" id="SignalP"/>
    </source>
</evidence>
<keyword evidence="5 10" id="KW-0812">Transmembrane</keyword>
<evidence type="ECO:0000256" key="11">
    <source>
        <dbReference type="RuleBase" id="RU003357"/>
    </source>
</evidence>
<evidence type="ECO:0000313" key="15">
    <source>
        <dbReference type="Proteomes" id="UP000501982"/>
    </source>
</evidence>
<feature type="signal peptide" evidence="12">
    <location>
        <begin position="1"/>
        <end position="23"/>
    </location>
</feature>
<dbReference type="NCBIfam" id="TIGR04056">
    <property type="entry name" value="OMP_RagA_SusC"/>
    <property type="match status" value="1"/>
</dbReference>
<dbReference type="SUPFAM" id="SSF56935">
    <property type="entry name" value="Porins"/>
    <property type="match status" value="1"/>
</dbReference>
<reference evidence="14 15" key="1">
    <citation type="submission" date="2020-04" db="EMBL/GenBank/DDBJ databases">
        <title>Complete Genomes and Methylome analysis of CBBP consortium that reverse antibiotic-induced susceptibility to vancomycin-resistant Enterococcus faecium infection.</title>
        <authorList>
            <person name="Fomenkov A."/>
            <person name="Zhang Z."/>
            <person name="Pamer E."/>
            <person name="Roberts R.J."/>
        </authorList>
    </citation>
    <scope>NUCLEOTIDE SEQUENCE [LARGE SCALE GENOMIC DNA]</scope>
    <source>
        <strain evidence="15">CBBP</strain>
    </source>
</reference>
<dbReference type="Gene3D" id="2.40.170.20">
    <property type="entry name" value="TonB-dependent receptor, beta-barrel domain"/>
    <property type="match status" value="1"/>
</dbReference>
<evidence type="ECO:0000256" key="9">
    <source>
        <dbReference type="ARBA" id="ARBA00023237"/>
    </source>
</evidence>
<dbReference type="NCBIfam" id="TIGR04057">
    <property type="entry name" value="SusC_RagA_signa"/>
    <property type="match status" value="1"/>
</dbReference>
<evidence type="ECO:0000256" key="5">
    <source>
        <dbReference type="ARBA" id="ARBA00022692"/>
    </source>
</evidence>
<dbReference type="Pfam" id="PF07715">
    <property type="entry name" value="Plug"/>
    <property type="match status" value="1"/>
</dbReference>
<dbReference type="GO" id="GO:0009279">
    <property type="term" value="C:cell outer membrane"/>
    <property type="evidence" value="ECO:0007669"/>
    <property type="project" value="UniProtKB-SubCell"/>
</dbReference>
<evidence type="ECO:0000313" key="14">
    <source>
        <dbReference type="EMBL" id="QJE29870.1"/>
    </source>
</evidence>
<dbReference type="InterPro" id="IPR039426">
    <property type="entry name" value="TonB-dep_rcpt-like"/>
</dbReference>
<dbReference type="GO" id="GO:0006826">
    <property type="term" value="P:iron ion transport"/>
    <property type="evidence" value="ECO:0007669"/>
    <property type="project" value="UniProtKB-KW"/>
</dbReference>
<accession>A0A7L5EIF1</accession>
<keyword evidence="7 11" id="KW-0798">TonB box</keyword>
<keyword evidence="8 10" id="KW-0472">Membrane</keyword>
<dbReference type="InterPro" id="IPR000531">
    <property type="entry name" value="Beta-barrel_TonB"/>
</dbReference>
<keyword evidence="14" id="KW-0675">Receptor</keyword>
<dbReference type="FunFam" id="2.60.40.1120:FF:000003">
    <property type="entry name" value="Outer membrane protein Omp121"/>
    <property type="match status" value="1"/>
</dbReference>
<organism evidence="14 15">
    <name type="scientific">Parabacteroides distasonis</name>
    <dbReference type="NCBI Taxonomy" id="823"/>
    <lineage>
        <taxon>Bacteria</taxon>
        <taxon>Pseudomonadati</taxon>
        <taxon>Bacteroidota</taxon>
        <taxon>Bacteroidia</taxon>
        <taxon>Bacteroidales</taxon>
        <taxon>Tannerellaceae</taxon>
        <taxon>Parabacteroides</taxon>
    </lineage>
</organism>
<dbReference type="AlphaFoldDB" id="A0A7L5EIF1"/>
<dbReference type="InterPro" id="IPR012910">
    <property type="entry name" value="Plug_dom"/>
</dbReference>
<dbReference type="Pfam" id="PF13715">
    <property type="entry name" value="CarbopepD_reg_2"/>
    <property type="match status" value="1"/>
</dbReference>
<sequence length="1105" mass="123843">MKVVKKAIYVAVALFCLNLTVSAQSITLKVSNITVKQAMDELKSRSGYSFVFSSADVDTGKKVSVSAENQSVDAVIEQILRGQELTYEIRDKNVIIRKKTSSIKETSKKAIEVIGTVLDSKGVPIIGANVVIKGTTNGTISDFDGNFSIQNVPANAVLIVSYIGYVDKEIAVGDESVIKVILSEDMQALDEVVVVGYGTMKKSDLTGSISNVKSDKLLNRPVTNITQSLQGKVAGVEVFQNSGAPGGHVRMRIRGDNSIKSSNEPLYVVDGIIGVTSELLNPNDVESIEVLKDASATAIYGARGANGVVLVTTKRGLKGKPIVSYEGYMAIGTPAKKIDVLNSEEFMQVYNSLYENAKKYDPKGYEEGKYANRNLPSNYPNLFDANGKPLYDTDWQDEAYRTAISHNHQISMRGGTDNTTYGLFVSYKDENGIMLESGLKRYSGKITLDTKVKDWLTVGGMLSVNQVNENRVFTLTDTGAASRSVLETLPIIPVKYPDGTWGSNRDWPGTEDDNPVRLLKERSRLYYTTQSVGNIYLDFKIIKDLSLRSNIGIELINMKNNSYTGKGLRIATSQQGIASIEAQRQYYWQNENYFNYNKTFGKYHRLNAMLGLSWQQKYSERVQARHENFMDDFYQWHNLGVGTVVKPSSSNDYRWGLNSYFARVNYNYKEKYLLTVTGRYDGSSKFGKNNKYAFFPSAALAWRVSEESFLKSNDVISNLKIRASVGVTGNQEIGDYAFAQNMGTSNIILDNNYETGLYRNSFGNPDLKWEKTIQADAGFDLSLFNNRIEVIADYYHKTTKDLLLDAPIPYSSGLETVTKNIGSIRNQGLELTLNTHNVKNTNFNWYTNLSWSMNRNKVLKLGVNDEDIFPGPYQGGEITVLRVGKPIGAFWGKVRMGTWGESEIEEAKKYERLPGDLKYKDLNNDGKINNEDETIIGYSSPKWVMNFSNTFVYKNLDLTVDLRVVFGNKVFNRTKMTLENRSGIANSLASVLNCWSPQNQSSMIAERRPTTAYFDYMHDDYLVEDGSFVRGQNIMLGYTFPKSVVSKLRLQNLRIYASGQNVFCITKYSGYDPESTTYENTFAQGVDFFTYPKPRTFTFGVNLSF</sequence>
<dbReference type="InterPro" id="IPR036942">
    <property type="entry name" value="Beta-barrel_TonB_sf"/>
</dbReference>
<evidence type="ECO:0000256" key="4">
    <source>
        <dbReference type="ARBA" id="ARBA00022496"/>
    </source>
</evidence>
<dbReference type="Pfam" id="PF07660">
    <property type="entry name" value="STN"/>
    <property type="match status" value="1"/>
</dbReference>
<protein>
    <submittedName>
        <fullName evidence="14">TonB-dependent receptor</fullName>
    </submittedName>
</protein>
<dbReference type="InterPro" id="IPR023996">
    <property type="entry name" value="TonB-dep_OMP_SusC/RagA"/>
</dbReference>
<dbReference type="InterPro" id="IPR011662">
    <property type="entry name" value="Secretin/TonB_short_N"/>
</dbReference>
<feature type="domain" description="Secretin/TonB short N-terminal" evidence="13">
    <location>
        <begin position="48"/>
        <end position="99"/>
    </location>
</feature>
<evidence type="ECO:0000256" key="7">
    <source>
        <dbReference type="ARBA" id="ARBA00023077"/>
    </source>
</evidence>
<keyword evidence="2 10" id="KW-0813">Transport</keyword>
<keyword evidence="3 10" id="KW-1134">Transmembrane beta strand</keyword>
<dbReference type="InterPro" id="IPR023997">
    <property type="entry name" value="TonB-dep_OMP_SusC/RagA_CS"/>
</dbReference>
<gene>
    <name evidence="14" type="ORF">HHO38_16885</name>
</gene>
<keyword evidence="4" id="KW-0406">Ion transport</keyword>
<dbReference type="FunFam" id="2.170.130.10:FF:000009">
    <property type="entry name" value="SusC/RagA family TonB-linked outer membrane protein"/>
    <property type="match status" value="1"/>
</dbReference>
<dbReference type="Pfam" id="PF00593">
    <property type="entry name" value="TonB_dep_Rec_b-barrel"/>
    <property type="match status" value="1"/>
</dbReference>
<evidence type="ECO:0000256" key="3">
    <source>
        <dbReference type="ARBA" id="ARBA00022452"/>
    </source>
</evidence>
<dbReference type="RefSeq" id="WP_008773083.1">
    <property type="nucleotide sequence ID" value="NZ_CP051672.1"/>
</dbReference>
<dbReference type="SMART" id="SM00965">
    <property type="entry name" value="STN"/>
    <property type="match status" value="1"/>
</dbReference>
<evidence type="ECO:0000256" key="2">
    <source>
        <dbReference type="ARBA" id="ARBA00022448"/>
    </source>
</evidence>
<dbReference type="Proteomes" id="UP000501982">
    <property type="component" value="Chromosome"/>
</dbReference>
<keyword evidence="6" id="KW-0408">Iron</keyword>
<dbReference type="Gene3D" id="2.170.130.10">
    <property type="entry name" value="TonB-dependent receptor, plug domain"/>
    <property type="match status" value="1"/>
</dbReference>
<evidence type="ECO:0000259" key="13">
    <source>
        <dbReference type="SMART" id="SM00965"/>
    </source>
</evidence>
<name>A0A7L5EIF1_PARDI</name>
<dbReference type="InterPro" id="IPR037066">
    <property type="entry name" value="Plug_dom_sf"/>
</dbReference>
<dbReference type="Gene3D" id="2.60.40.1120">
    <property type="entry name" value="Carboxypeptidase-like, regulatory domain"/>
    <property type="match status" value="1"/>
</dbReference>